<organism evidence="1 2">
    <name type="scientific">Tetradesmus obliquus</name>
    <name type="common">Green alga</name>
    <name type="synonym">Acutodesmus obliquus</name>
    <dbReference type="NCBI Taxonomy" id="3088"/>
    <lineage>
        <taxon>Eukaryota</taxon>
        <taxon>Viridiplantae</taxon>
        <taxon>Chlorophyta</taxon>
        <taxon>core chlorophytes</taxon>
        <taxon>Chlorophyceae</taxon>
        <taxon>CS clade</taxon>
        <taxon>Sphaeropleales</taxon>
        <taxon>Scenedesmaceae</taxon>
        <taxon>Tetradesmus</taxon>
    </lineage>
</organism>
<gene>
    <name evidence="1" type="ORF">OEZ85_014139</name>
</gene>
<sequence>MLSFPPAASSSVQRLVDAAVPSPFGKGSETVFDPAVRTAAEIKAAQQGAATTRGEGAYAVLDEVRALLQPSATSVVAELDKLNIYGPAGFFKPHYDTPRSQGGWPLL</sequence>
<evidence type="ECO:0000313" key="1">
    <source>
        <dbReference type="EMBL" id="WIA17267.1"/>
    </source>
</evidence>
<accession>A0ABY8UA49</accession>
<evidence type="ECO:0008006" key="3">
    <source>
        <dbReference type="Google" id="ProtNLM"/>
    </source>
</evidence>
<dbReference type="Proteomes" id="UP001244341">
    <property type="component" value="Chromosome 8b"/>
</dbReference>
<proteinExistence type="predicted"/>
<keyword evidence="2" id="KW-1185">Reference proteome</keyword>
<dbReference type="EMBL" id="CP126215">
    <property type="protein sequence ID" value="WIA17267.1"/>
    <property type="molecule type" value="Genomic_DNA"/>
</dbReference>
<name>A0ABY8UA49_TETOB</name>
<protein>
    <recommendedName>
        <fullName evidence="3">Prolyl 4-hydroxylase alpha subunit Fe(2+) 2OG dioxygenase domain-containing protein</fullName>
    </recommendedName>
</protein>
<reference evidence="1 2" key="1">
    <citation type="submission" date="2023-05" db="EMBL/GenBank/DDBJ databases">
        <title>A 100% complete, gapless, phased diploid assembly of the Scenedesmus obliquus UTEX 3031 genome.</title>
        <authorList>
            <person name="Biondi T.C."/>
            <person name="Hanschen E.R."/>
            <person name="Kwon T."/>
            <person name="Eng W."/>
            <person name="Kruse C.P.S."/>
            <person name="Koehler S.I."/>
            <person name="Kunde Y."/>
            <person name="Gleasner C.D."/>
            <person name="You Mak K.T."/>
            <person name="Polle J."/>
            <person name="Hovde B.T."/>
            <person name="Starkenburg S.R."/>
        </authorList>
    </citation>
    <scope>NUCLEOTIDE SEQUENCE [LARGE SCALE GENOMIC DNA]</scope>
    <source>
        <strain evidence="1 2">DOE0152z</strain>
    </source>
</reference>
<evidence type="ECO:0000313" key="2">
    <source>
        <dbReference type="Proteomes" id="UP001244341"/>
    </source>
</evidence>